<dbReference type="Gene3D" id="1.10.150.130">
    <property type="match status" value="1"/>
</dbReference>
<dbReference type="PANTHER" id="PTHR30349:SF94">
    <property type="entry name" value="INTEGRASE_RECOMBINASE HI_1414-RELATED"/>
    <property type="match status" value="1"/>
</dbReference>
<dbReference type="GO" id="GO:0015074">
    <property type="term" value="P:DNA integration"/>
    <property type="evidence" value="ECO:0007669"/>
    <property type="project" value="UniProtKB-KW"/>
</dbReference>
<dbReference type="EMBL" id="FNEK01000018">
    <property type="protein sequence ID" value="SDJ47207.1"/>
    <property type="molecule type" value="Genomic_DNA"/>
</dbReference>
<dbReference type="OrthoDB" id="6388170at2"/>
<dbReference type="Pfam" id="PF00589">
    <property type="entry name" value="Phage_integrase"/>
    <property type="match status" value="1"/>
</dbReference>
<evidence type="ECO:0000256" key="4">
    <source>
        <dbReference type="SAM" id="MobiDB-lite"/>
    </source>
</evidence>
<dbReference type="InterPro" id="IPR050090">
    <property type="entry name" value="Tyrosine_recombinase_XerCD"/>
</dbReference>
<sequence>MATIVKRPSGKWQAQVRHDGKARSKSFGKRADAVQWARETERQAERGELQDIAALADLRETTLASILIRYRDEIVPQKQAGRNEACMLNSVLERDDKLARTTLDRLKAVHFAAWRDQRMTEMKPASICRYLGLMQHALDIAMQDWQLPLHSNPVRGVRRPTIRNRRERRVRDNERTVLMEAARAYANPLMAPLIALALETGMRRGEMLSARWCDLNERLATLHLPRTKNGHARTVPLSPAALTVFEDVRGILTDRGEGAATVFPMKQNAVLLAWRQICTRAGIEDLHFHDLRHEAISSFFERGLSMPEVAMISGHRDARMLMRYTHLHAVNIVEKLR</sequence>
<accession>A0A1G8U0G2</accession>
<evidence type="ECO:0000256" key="1">
    <source>
        <dbReference type="ARBA" id="ARBA00022908"/>
    </source>
</evidence>
<dbReference type="RefSeq" id="WP_093155020.1">
    <property type="nucleotide sequence ID" value="NZ_FNEK01000018.1"/>
</dbReference>
<dbReference type="InterPro" id="IPR010998">
    <property type="entry name" value="Integrase_recombinase_N"/>
</dbReference>
<dbReference type="SUPFAM" id="SSF56349">
    <property type="entry name" value="DNA breaking-rejoining enzymes"/>
    <property type="match status" value="1"/>
</dbReference>
<gene>
    <name evidence="6" type="ORF">SAMN04488026_101815</name>
</gene>
<dbReference type="InterPro" id="IPR013762">
    <property type="entry name" value="Integrase-like_cat_sf"/>
</dbReference>
<dbReference type="AlphaFoldDB" id="A0A1G8U0G2"/>
<feature type="domain" description="Tyr recombinase" evidence="5">
    <location>
        <begin position="165"/>
        <end position="337"/>
    </location>
</feature>
<name>A0A1G8U0G2_9RHOB</name>
<evidence type="ECO:0000313" key="6">
    <source>
        <dbReference type="EMBL" id="SDJ47207.1"/>
    </source>
</evidence>
<keyword evidence="3" id="KW-0233">DNA recombination</keyword>
<dbReference type="PANTHER" id="PTHR30349">
    <property type="entry name" value="PHAGE INTEGRASE-RELATED"/>
    <property type="match status" value="1"/>
</dbReference>
<dbReference type="PROSITE" id="PS51898">
    <property type="entry name" value="TYR_RECOMBINASE"/>
    <property type="match status" value="1"/>
</dbReference>
<evidence type="ECO:0000259" key="5">
    <source>
        <dbReference type="PROSITE" id="PS51898"/>
    </source>
</evidence>
<dbReference type="InterPro" id="IPR011010">
    <property type="entry name" value="DNA_brk_join_enz"/>
</dbReference>
<proteinExistence type="predicted"/>
<keyword evidence="1" id="KW-0229">DNA integration</keyword>
<reference evidence="6 7" key="1">
    <citation type="submission" date="2016-10" db="EMBL/GenBank/DDBJ databases">
        <authorList>
            <person name="de Groot N.N."/>
        </authorList>
    </citation>
    <scope>NUCLEOTIDE SEQUENCE [LARGE SCALE GENOMIC DNA]</scope>
    <source>
        <strain evidence="6 7">DSM 25294</strain>
    </source>
</reference>
<organism evidence="6 7">
    <name type="scientific">Aliiruegeria lutimaris</name>
    <dbReference type="NCBI Taxonomy" id="571298"/>
    <lineage>
        <taxon>Bacteria</taxon>
        <taxon>Pseudomonadati</taxon>
        <taxon>Pseudomonadota</taxon>
        <taxon>Alphaproteobacteria</taxon>
        <taxon>Rhodobacterales</taxon>
        <taxon>Roseobacteraceae</taxon>
        <taxon>Aliiruegeria</taxon>
    </lineage>
</organism>
<dbReference type="Proteomes" id="UP000199382">
    <property type="component" value="Unassembled WGS sequence"/>
</dbReference>
<dbReference type="CDD" id="cd00796">
    <property type="entry name" value="INT_Rci_Hp1_C"/>
    <property type="match status" value="1"/>
</dbReference>
<dbReference type="GO" id="GO:0003677">
    <property type="term" value="F:DNA binding"/>
    <property type="evidence" value="ECO:0007669"/>
    <property type="project" value="UniProtKB-KW"/>
</dbReference>
<evidence type="ECO:0000313" key="7">
    <source>
        <dbReference type="Proteomes" id="UP000199382"/>
    </source>
</evidence>
<protein>
    <submittedName>
        <fullName evidence="6">Phage integrase family protein</fullName>
    </submittedName>
</protein>
<dbReference type="Gene3D" id="1.10.443.10">
    <property type="entry name" value="Intergrase catalytic core"/>
    <property type="match status" value="1"/>
</dbReference>
<dbReference type="GO" id="GO:0006310">
    <property type="term" value="P:DNA recombination"/>
    <property type="evidence" value="ECO:0007669"/>
    <property type="project" value="UniProtKB-KW"/>
</dbReference>
<feature type="region of interest" description="Disordered" evidence="4">
    <location>
        <begin position="1"/>
        <end position="24"/>
    </location>
</feature>
<dbReference type="InterPro" id="IPR002104">
    <property type="entry name" value="Integrase_catalytic"/>
</dbReference>
<keyword evidence="7" id="KW-1185">Reference proteome</keyword>
<evidence type="ECO:0000256" key="2">
    <source>
        <dbReference type="ARBA" id="ARBA00023125"/>
    </source>
</evidence>
<evidence type="ECO:0000256" key="3">
    <source>
        <dbReference type="ARBA" id="ARBA00023172"/>
    </source>
</evidence>
<dbReference type="STRING" id="571298.SAMN04488026_101815"/>
<keyword evidence="2" id="KW-0238">DNA-binding</keyword>